<proteinExistence type="predicted"/>
<accession>A0ACC3AIX2</accession>
<reference evidence="1" key="1">
    <citation type="submission" date="2022-10" db="EMBL/GenBank/DDBJ databases">
        <title>Culturing micro-colonial fungi from biological soil crusts in the Mojave desert and describing Neophaeococcomyces mojavensis, and introducing the new genera and species Taxawa tesnikishii.</title>
        <authorList>
            <person name="Kurbessoian T."/>
            <person name="Stajich J.E."/>
        </authorList>
    </citation>
    <scope>NUCLEOTIDE SEQUENCE</scope>
    <source>
        <strain evidence="1">JES_112</strain>
    </source>
</reference>
<protein>
    <submittedName>
        <fullName evidence="1">Uncharacterized protein</fullName>
    </submittedName>
</protein>
<comment type="caution">
    <text evidence="1">The sequence shown here is derived from an EMBL/GenBank/DDBJ whole genome shotgun (WGS) entry which is preliminary data.</text>
</comment>
<dbReference type="EMBL" id="JAPDRQ010000007">
    <property type="protein sequence ID" value="KAJ9663640.1"/>
    <property type="molecule type" value="Genomic_DNA"/>
</dbReference>
<evidence type="ECO:0000313" key="1">
    <source>
        <dbReference type="EMBL" id="KAJ9663640.1"/>
    </source>
</evidence>
<evidence type="ECO:0000313" key="2">
    <source>
        <dbReference type="Proteomes" id="UP001172386"/>
    </source>
</evidence>
<gene>
    <name evidence="1" type="ORF">H2198_000652</name>
</gene>
<dbReference type="Proteomes" id="UP001172386">
    <property type="component" value="Unassembled WGS sequence"/>
</dbReference>
<name>A0ACC3AIX2_9EURO</name>
<sequence length="104" mass="10956">MSTGTSGSNENISSSKIQSLDSDQRTGVPHDQSSRGVVGTDRSIDQARIDPLGDKGVGQHTDPHADSQGVVGRDETIASAKIDPLGDKSGVATRKKSRSRRRAD</sequence>
<organism evidence="1 2">
    <name type="scientific">Neophaeococcomyces mojaviensis</name>
    <dbReference type="NCBI Taxonomy" id="3383035"/>
    <lineage>
        <taxon>Eukaryota</taxon>
        <taxon>Fungi</taxon>
        <taxon>Dikarya</taxon>
        <taxon>Ascomycota</taxon>
        <taxon>Pezizomycotina</taxon>
        <taxon>Eurotiomycetes</taxon>
        <taxon>Chaetothyriomycetidae</taxon>
        <taxon>Chaetothyriales</taxon>
        <taxon>Chaetothyriales incertae sedis</taxon>
        <taxon>Neophaeococcomyces</taxon>
    </lineage>
</organism>
<keyword evidence="2" id="KW-1185">Reference proteome</keyword>